<feature type="compositionally biased region" description="Polar residues" evidence="1">
    <location>
        <begin position="52"/>
        <end position="75"/>
    </location>
</feature>
<feature type="compositionally biased region" description="Low complexity" evidence="1">
    <location>
        <begin position="119"/>
        <end position="133"/>
    </location>
</feature>
<sequence>MTNRKRTLENPASDDAKRPKLDESSVVNQADEIAAPPGTKHQTDASLATDAGSIQLSSQASQHTNNATMSATDPTSAPLVPTNATTITTVATEARLAVTLSIPTTVPMTSQATDLGAYSITPQSTTSPSSSSPVSPPRLPQIHRPPQINHASGISGTSGRCATIGSLLGSVTITAVDEDYIKDLPDDVQQRVKNLMAFENPSQNTFAWGKLPRNAAWGSITSSIANTDKLICNPHTTTPINVICCGKVISLSFGSQEQPVPKASIVILPPSQPLSIQACRLTSGLSDPTLTMPDPLTWHTVQFSRFQQCKLPNGEKGPIVLFDSVYDAQLGILPRTVRPKLTPLDIKKHNIVMIEARISKYNTKSLDTGRWLSRAQYEFTAIHLLYSSPIIETGDEEVGDDDVFANLTSF</sequence>
<gene>
    <name evidence="2" type="ORF">CONPUDRAFT_69132</name>
</gene>
<protein>
    <submittedName>
        <fullName evidence="2">Uncharacterized protein</fullName>
    </submittedName>
</protein>
<accession>A0A5M3N5K9</accession>
<dbReference type="RefSeq" id="XP_007762694.1">
    <property type="nucleotide sequence ID" value="XM_007764504.1"/>
</dbReference>
<evidence type="ECO:0000313" key="3">
    <source>
        <dbReference type="Proteomes" id="UP000053558"/>
    </source>
</evidence>
<dbReference type="AlphaFoldDB" id="A0A5M3N5K9"/>
<keyword evidence="3" id="KW-1185">Reference proteome</keyword>
<comment type="caution">
    <text evidence="2">The sequence shown here is derived from an EMBL/GenBank/DDBJ whole genome shotgun (WGS) entry which is preliminary data.</text>
</comment>
<feature type="region of interest" description="Disordered" evidence="1">
    <location>
        <begin position="1"/>
        <end position="80"/>
    </location>
</feature>
<proteinExistence type="predicted"/>
<dbReference type="EMBL" id="JH711573">
    <property type="protein sequence ID" value="EIW86689.1"/>
    <property type="molecule type" value="Genomic_DNA"/>
</dbReference>
<dbReference type="OrthoDB" id="3066210at2759"/>
<feature type="compositionally biased region" description="Basic and acidic residues" evidence="1">
    <location>
        <begin position="14"/>
        <end position="23"/>
    </location>
</feature>
<feature type="region of interest" description="Disordered" evidence="1">
    <location>
        <begin position="119"/>
        <end position="155"/>
    </location>
</feature>
<evidence type="ECO:0000256" key="1">
    <source>
        <dbReference type="SAM" id="MobiDB-lite"/>
    </source>
</evidence>
<organism evidence="2 3">
    <name type="scientific">Coniophora puteana (strain RWD-64-598)</name>
    <name type="common">Brown rot fungus</name>
    <dbReference type="NCBI Taxonomy" id="741705"/>
    <lineage>
        <taxon>Eukaryota</taxon>
        <taxon>Fungi</taxon>
        <taxon>Dikarya</taxon>
        <taxon>Basidiomycota</taxon>
        <taxon>Agaricomycotina</taxon>
        <taxon>Agaricomycetes</taxon>
        <taxon>Agaricomycetidae</taxon>
        <taxon>Boletales</taxon>
        <taxon>Coniophorineae</taxon>
        <taxon>Coniophoraceae</taxon>
        <taxon>Coniophora</taxon>
    </lineage>
</organism>
<reference evidence="3" key="1">
    <citation type="journal article" date="2012" name="Science">
        <title>The Paleozoic origin of enzymatic lignin decomposition reconstructed from 31 fungal genomes.</title>
        <authorList>
            <person name="Floudas D."/>
            <person name="Binder M."/>
            <person name="Riley R."/>
            <person name="Barry K."/>
            <person name="Blanchette R.A."/>
            <person name="Henrissat B."/>
            <person name="Martinez A.T."/>
            <person name="Otillar R."/>
            <person name="Spatafora J.W."/>
            <person name="Yadav J.S."/>
            <person name="Aerts A."/>
            <person name="Benoit I."/>
            <person name="Boyd A."/>
            <person name="Carlson A."/>
            <person name="Copeland A."/>
            <person name="Coutinho P.M."/>
            <person name="de Vries R.P."/>
            <person name="Ferreira P."/>
            <person name="Findley K."/>
            <person name="Foster B."/>
            <person name="Gaskell J."/>
            <person name="Glotzer D."/>
            <person name="Gorecki P."/>
            <person name="Heitman J."/>
            <person name="Hesse C."/>
            <person name="Hori C."/>
            <person name="Igarashi K."/>
            <person name="Jurgens J.A."/>
            <person name="Kallen N."/>
            <person name="Kersten P."/>
            <person name="Kohler A."/>
            <person name="Kuees U."/>
            <person name="Kumar T.K.A."/>
            <person name="Kuo A."/>
            <person name="LaButti K."/>
            <person name="Larrondo L.F."/>
            <person name="Lindquist E."/>
            <person name="Ling A."/>
            <person name="Lombard V."/>
            <person name="Lucas S."/>
            <person name="Lundell T."/>
            <person name="Martin R."/>
            <person name="McLaughlin D.J."/>
            <person name="Morgenstern I."/>
            <person name="Morin E."/>
            <person name="Murat C."/>
            <person name="Nagy L.G."/>
            <person name="Nolan M."/>
            <person name="Ohm R.A."/>
            <person name="Patyshakuliyeva A."/>
            <person name="Rokas A."/>
            <person name="Ruiz-Duenas F.J."/>
            <person name="Sabat G."/>
            <person name="Salamov A."/>
            <person name="Samejima M."/>
            <person name="Schmutz J."/>
            <person name="Slot J.C."/>
            <person name="St John F."/>
            <person name="Stenlid J."/>
            <person name="Sun H."/>
            <person name="Sun S."/>
            <person name="Syed K."/>
            <person name="Tsang A."/>
            <person name="Wiebenga A."/>
            <person name="Young D."/>
            <person name="Pisabarro A."/>
            <person name="Eastwood D.C."/>
            <person name="Martin F."/>
            <person name="Cullen D."/>
            <person name="Grigoriev I.V."/>
            <person name="Hibbett D.S."/>
        </authorList>
    </citation>
    <scope>NUCLEOTIDE SEQUENCE [LARGE SCALE GENOMIC DNA]</scope>
    <source>
        <strain evidence="3">RWD-64-598 SS2</strain>
    </source>
</reference>
<dbReference type="GeneID" id="19208724"/>
<dbReference type="KEGG" id="cput:CONPUDRAFT_69132"/>
<dbReference type="Proteomes" id="UP000053558">
    <property type="component" value="Unassembled WGS sequence"/>
</dbReference>
<evidence type="ECO:0000313" key="2">
    <source>
        <dbReference type="EMBL" id="EIW86689.1"/>
    </source>
</evidence>
<name>A0A5M3N5K9_CONPW</name>